<dbReference type="InterPro" id="IPR029056">
    <property type="entry name" value="Ribokinase-like"/>
</dbReference>
<keyword evidence="3" id="KW-1185">Reference proteome</keyword>
<feature type="compositionally biased region" description="Acidic residues" evidence="1">
    <location>
        <begin position="44"/>
        <end position="56"/>
    </location>
</feature>
<evidence type="ECO:0000256" key="1">
    <source>
        <dbReference type="SAM" id="MobiDB-lite"/>
    </source>
</evidence>
<proteinExistence type="predicted"/>
<dbReference type="EMBL" id="JBHSWT010000548">
    <property type="protein sequence ID" value="MFC6771884.1"/>
    <property type="molecule type" value="Genomic_DNA"/>
</dbReference>
<feature type="compositionally biased region" description="Acidic residues" evidence="1">
    <location>
        <begin position="64"/>
        <end position="76"/>
    </location>
</feature>
<feature type="non-terminal residue" evidence="2">
    <location>
        <position position="130"/>
    </location>
</feature>
<feature type="compositionally biased region" description="Acidic residues" evidence="1">
    <location>
        <begin position="1"/>
        <end position="34"/>
    </location>
</feature>
<accession>A0ABD5T5D0</accession>
<dbReference type="AlphaFoldDB" id="A0ABD5T5D0"/>
<sequence length="130" mass="13886">MTGEDERVDETDGEPNDWDAEVAEWDEEVAEWETDSAGSAGDTDPTDGGDTVEDTGESDHPSTDDEEPVDDPDLEPESTGRVPKVVSAGHINWDVTIHVDRLPEPDGETRIERLEQSGGGSAANVAVGLV</sequence>
<dbReference type="SUPFAM" id="SSF53613">
    <property type="entry name" value="Ribokinase-like"/>
    <property type="match status" value="1"/>
</dbReference>
<organism evidence="2 3">
    <name type="scientific">Halorubrum pallidum</name>
    <dbReference type="NCBI Taxonomy" id="1526114"/>
    <lineage>
        <taxon>Archaea</taxon>
        <taxon>Methanobacteriati</taxon>
        <taxon>Methanobacteriota</taxon>
        <taxon>Stenosarchaea group</taxon>
        <taxon>Halobacteria</taxon>
        <taxon>Halobacteriales</taxon>
        <taxon>Haloferacaceae</taxon>
        <taxon>Halorubrum</taxon>
    </lineage>
</organism>
<gene>
    <name evidence="2" type="ORF">ACFQDD_10210</name>
</gene>
<name>A0ABD5T5D0_9EURY</name>
<evidence type="ECO:0000313" key="3">
    <source>
        <dbReference type="Proteomes" id="UP001596274"/>
    </source>
</evidence>
<keyword evidence="2" id="KW-0418">Kinase</keyword>
<dbReference type="Proteomes" id="UP001596274">
    <property type="component" value="Unassembled WGS sequence"/>
</dbReference>
<keyword evidence="2" id="KW-0808">Transferase</keyword>
<feature type="region of interest" description="Disordered" evidence="1">
    <location>
        <begin position="1"/>
        <end position="87"/>
    </location>
</feature>
<comment type="caution">
    <text evidence="2">The sequence shown here is derived from an EMBL/GenBank/DDBJ whole genome shotgun (WGS) entry which is preliminary data.</text>
</comment>
<evidence type="ECO:0000313" key="2">
    <source>
        <dbReference type="EMBL" id="MFC6771884.1"/>
    </source>
</evidence>
<reference evidence="2 3" key="1">
    <citation type="journal article" date="2019" name="Int. J. Syst. Evol. Microbiol.">
        <title>The Global Catalogue of Microorganisms (GCM) 10K type strain sequencing project: providing services to taxonomists for standard genome sequencing and annotation.</title>
        <authorList>
            <consortium name="The Broad Institute Genomics Platform"/>
            <consortium name="The Broad Institute Genome Sequencing Center for Infectious Disease"/>
            <person name="Wu L."/>
            <person name="Ma J."/>
        </authorList>
    </citation>
    <scope>NUCLEOTIDE SEQUENCE [LARGE SCALE GENOMIC DNA]</scope>
    <source>
        <strain evidence="2 3">PJ61</strain>
    </source>
</reference>
<protein>
    <submittedName>
        <fullName evidence="2">Carbohydrate kinase</fullName>
    </submittedName>
</protein>
<dbReference type="GO" id="GO:0016301">
    <property type="term" value="F:kinase activity"/>
    <property type="evidence" value="ECO:0007669"/>
    <property type="project" value="UniProtKB-KW"/>
</dbReference>
<dbReference type="Gene3D" id="3.40.1190.20">
    <property type="match status" value="1"/>
</dbReference>